<sequence>MVEWWKAVWPHGEDEHPDILAARLTVAALLGFGIALVRTFARSEGRPAPGLRTTLLLLTVLTALVTEVIGSNTARAFGLAGILAVVRFRTVVEDTRDSAFVIFAMAVGAAVGAGYFYNSLVGFIVISVVAIIVTQLTGPAANDAKLTVRIKGKETGIPEVRTLLTKVAAVVILAGADTVKDSSETIDLVFRFRPFQQSDLTKLIEQLRAMPGVEKVAWELK</sequence>
<dbReference type="Pfam" id="PF16316">
    <property type="entry name" value="DUF4956"/>
    <property type="match status" value="1"/>
</dbReference>
<dbReference type="OrthoDB" id="9803265at2"/>
<feature type="transmembrane region" description="Helical" evidence="1">
    <location>
        <begin position="99"/>
        <end position="117"/>
    </location>
</feature>
<keyword evidence="1" id="KW-1133">Transmembrane helix</keyword>
<dbReference type="Proteomes" id="UP000324974">
    <property type="component" value="Chromosome"/>
</dbReference>
<accession>A0A5C1A7L1</accession>
<dbReference type="EMBL" id="CP042425">
    <property type="protein sequence ID" value="QEL13976.1"/>
    <property type="molecule type" value="Genomic_DNA"/>
</dbReference>
<reference evidence="3" key="1">
    <citation type="submission" date="2019-08" db="EMBL/GenBank/DDBJ databases">
        <title>Limnoglobus roseus gen. nov., sp. nov., a novel freshwater planctomycete with a giant genome from the family Gemmataceae.</title>
        <authorList>
            <person name="Kulichevskaya I.S."/>
            <person name="Naumoff D.G."/>
            <person name="Miroshnikov K."/>
            <person name="Ivanova A."/>
            <person name="Philippov D.A."/>
            <person name="Hakobyan A."/>
            <person name="Rijpstra I.C."/>
            <person name="Sinninghe Damste J.S."/>
            <person name="Liesack W."/>
            <person name="Dedysh S.N."/>
        </authorList>
    </citation>
    <scope>NUCLEOTIDE SEQUENCE [LARGE SCALE GENOMIC DNA]</scope>
    <source>
        <strain evidence="3">PX52</strain>
    </source>
</reference>
<organism evidence="2 3">
    <name type="scientific">Limnoglobus roseus</name>
    <dbReference type="NCBI Taxonomy" id="2598579"/>
    <lineage>
        <taxon>Bacteria</taxon>
        <taxon>Pseudomonadati</taxon>
        <taxon>Planctomycetota</taxon>
        <taxon>Planctomycetia</taxon>
        <taxon>Gemmatales</taxon>
        <taxon>Gemmataceae</taxon>
        <taxon>Limnoglobus</taxon>
    </lineage>
</organism>
<evidence type="ECO:0008006" key="4">
    <source>
        <dbReference type="Google" id="ProtNLM"/>
    </source>
</evidence>
<evidence type="ECO:0000313" key="2">
    <source>
        <dbReference type="EMBL" id="QEL13976.1"/>
    </source>
</evidence>
<dbReference type="InterPro" id="IPR032531">
    <property type="entry name" value="DUF4956"/>
</dbReference>
<proteinExistence type="predicted"/>
<dbReference type="AlphaFoldDB" id="A0A5C1A7L1"/>
<keyword evidence="1" id="KW-0812">Transmembrane</keyword>
<evidence type="ECO:0000313" key="3">
    <source>
        <dbReference type="Proteomes" id="UP000324974"/>
    </source>
</evidence>
<keyword evidence="1" id="KW-0472">Membrane</keyword>
<gene>
    <name evidence="2" type="ORF">PX52LOC_00836</name>
</gene>
<dbReference type="RefSeq" id="WP_149108901.1">
    <property type="nucleotide sequence ID" value="NZ_CP042425.1"/>
</dbReference>
<evidence type="ECO:0000256" key="1">
    <source>
        <dbReference type="SAM" id="Phobius"/>
    </source>
</evidence>
<keyword evidence="3" id="KW-1185">Reference proteome</keyword>
<feature type="transmembrane region" description="Helical" evidence="1">
    <location>
        <begin position="20"/>
        <end position="41"/>
    </location>
</feature>
<protein>
    <recommendedName>
        <fullName evidence="4">DUF4956 domain-containing protein</fullName>
    </recommendedName>
</protein>
<name>A0A5C1A7L1_9BACT</name>
<dbReference type="KEGG" id="lrs:PX52LOC_00836"/>
<feature type="transmembrane region" description="Helical" evidence="1">
    <location>
        <begin position="123"/>
        <end position="141"/>
    </location>
</feature>
<feature type="transmembrane region" description="Helical" evidence="1">
    <location>
        <begin position="76"/>
        <end position="92"/>
    </location>
</feature>
<feature type="transmembrane region" description="Helical" evidence="1">
    <location>
        <begin position="53"/>
        <end position="70"/>
    </location>
</feature>